<keyword evidence="2" id="KW-0547">Nucleotide-binding</keyword>
<dbReference type="Proteomes" id="UP000249134">
    <property type="component" value="Chromosome 1"/>
</dbReference>
<keyword evidence="6" id="KW-1185">Reference proteome</keyword>
<reference evidence="5 6" key="1">
    <citation type="submission" date="2018-06" db="EMBL/GenBank/DDBJ databases">
        <authorList>
            <consortium name="Pathogen Informatics"/>
            <person name="Doyle S."/>
        </authorList>
    </citation>
    <scope>NUCLEOTIDE SEQUENCE [LARGE SCALE GENOMIC DNA]</scope>
    <source>
        <strain evidence="5 6">NCTC4824</strain>
    </source>
</reference>
<dbReference type="Pfam" id="PF00437">
    <property type="entry name" value="T2SSE"/>
    <property type="match status" value="1"/>
</dbReference>
<protein>
    <submittedName>
        <fullName evidence="5">Type II secretion system protein E</fullName>
    </submittedName>
</protein>
<dbReference type="GO" id="GO:0005886">
    <property type="term" value="C:plasma membrane"/>
    <property type="evidence" value="ECO:0007669"/>
    <property type="project" value="TreeGrafter"/>
</dbReference>
<dbReference type="GO" id="GO:0005524">
    <property type="term" value="F:ATP binding"/>
    <property type="evidence" value="ECO:0007669"/>
    <property type="project" value="UniProtKB-KW"/>
</dbReference>
<sequence>MSIEKIADLLLKQAIQLTATDIHITPRKHNYHIQFRLHGLLTTIQSIPFQAGERLISHLKFMSSIDISEKRKPQSGSFELNLNNQLIALRISTLPTTLAKESLVIRILPQDHSFILEKMSLFPSTSPILKSFMLHAHGMLIFTGPTGSGKSTTMYAVAEHCAGTLNRRVVTLEDPVEKQSDMLLQVQLNDKAGITYSTGLKAILRHDPDVIIIGEIRDAETAHIAIRAALTGHLVLTSLHTRDAKGAIYRLLEFGVKLQDIEQTLIGIMAQRLIALLCPLCGESCSKFCTRRVAKRTGVYEILYGQALVGALEESKGGKEVYHYPLIKDLIRKGIALGYVPVEEYKHWVLEE</sequence>
<evidence type="ECO:0000313" key="5">
    <source>
        <dbReference type="EMBL" id="SQI56082.1"/>
    </source>
</evidence>
<evidence type="ECO:0000259" key="4">
    <source>
        <dbReference type="PROSITE" id="PS00662"/>
    </source>
</evidence>
<evidence type="ECO:0000256" key="1">
    <source>
        <dbReference type="ARBA" id="ARBA00006611"/>
    </source>
</evidence>
<dbReference type="RefSeq" id="WP_066137453.1">
    <property type="nucleotide sequence ID" value="NZ_CBCSGM010000001.1"/>
</dbReference>
<dbReference type="Gene3D" id="3.40.50.300">
    <property type="entry name" value="P-loop containing nucleotide triphosphate hydrolases"/>
    <property type="match status" value="1"/>
</dbReference>
<evidence type="ECO:0000313" key="6">
    <source>
        <dbReference type="Proteomes" id="UP000249134"/>
    </source>
</evidence>
<dbReference type="Gene3D" id="3.30.450.90">
    <property type="match status" value="1"/>
</dbReference>
<dbReference type="InterPro" id="IPR003593">
    <property type="entry name" value="AAA+_ATPase"/>
</dbReference>
<dbReference type="STRING" id="1348624.GCA_001591545_00805"/>
<dbReference type="InterPro" id="IPR001482">
    <property type="entry name" value="T2SS/T4SS_dom"/>
</dbReference>
<dbReference type="InterPro" id="IPR027417">
    <property type="entry name" value="P-loop_NTPase"/>
</dbReference>
<dbReference type="NCBIfam" id="NF041000">
    <property type="entry name" value="ATPase_ComGA"/>
    <property type="match status" value="1"/>
</dbReference>
<dbReference type="PANTHER" id="PTHR30258">
    <property type="entry name" value="TYPE II SECRETION SYSTEM PROTEIN GSPE-RELATED"/>
    <property type="match status" value="1"/>
</dbReference>
<gene>
    <name evidence="5" type="primary">gspE</name>
    <name evidence="5" type="ORF">NCTC4824_01726</name>
</gene>
<dbReference type="GO" id="GO:0016887">
    <property type="term" value="F:ATP hydrolysis activity"/>
    <property type="evidence" value="ECO:0007669"/>
    <property type="project" value="TreeGrafter"/>
</dbReference>
<evidence type="ECO:0000256" key="3">
    <source>
        <dbReference type="ARBA" id="ARBA00022840"/>
    </source>
</evidence>
<dbReference type="SMART" id="SM00382">
    <property type="entry name" value="AAA"/>
    <property type="match status" value="1"/>
</dbReference>
<dbReference type="PANTHER" id="PTHR30258:SF2">
    <property type="entry name" value="COMG OPERON PROTEIN 1"/>
    <property type="match status" value="1"/>
</dbReference>
<dbReference type="EMBL" id="LS483476">
    <property type="protein sequence ID" value="SQI56082.1"/>
    <property type="molecule type" value="Genomic_DNA"/>
</dbReference>
<dbReference type="PROSITE" id="PS00662">
    <property type="entry name" value="T2SP_E"/>
    <property type="match status" value="1"/>
</dbReference>
<comment type="similarity">
    <text evidence="1">Belongs to the GSP E family.</text>
</comment>
<dbReference type="KEGG" id="blen:NCTC4824_01726"/>
<dbReference type="SUPFAM" id="SSF52540">
    <property type="entry name" value="P-loop containing nucleoside triphosphate hydrolases"/>
    <property type="match status" value="1"/>
</dbReference>
<accession>A0A2X4WB40</accession>
<name>A0A2X4WB40_LEDLE</name>
<organism evidence="5 6">
    <name type="scientific">Lederbergia lenta</name>
    <name type="common">Bacillus lentus</name>
    <dbReference type="NCBI Taxonomy" id="1467"/>
    <lineage>
        <taxon>Bacteria</taxon>
        <taxon>Bacillati</taxon>
        <taxon>Bacillota</taxon>
        <taxon>Bacilli</taxon>
        <taxon>Bacillales</taxon>
        <taxon>Bacillaceae</taxon>
        <taxon>Lederbergia</taxon>
    </lineage>
</organism>
<dbReference type="InterPro" id="IPR047667">
    <property type="entry name" value="ATPase_ComGA"/>
</dbReference>
<dbReference type="CDD" id="cd01129">
    <property type="entry name" value="PulE-GspE-like"/>
    <property type="match status" value="1"/>
</dbReference>
<keyword evidence="3" id="KW-0067">ATP-binding</keyword>
<dbReference type="AlphaFoldDB" id="A0A2X4WB40"/>
<proteinExistence type="inferred from homology"/>
<evidence type="ECO:0000256" key="2">
    <source>
        <dbReference type="ARBA" id="ARBA00022741"/>
    </source>
</evidence>
<feature type="domain" description="Bacterial type II secretion system protein E" evidence="4">
    <location>
        <begin position="204"/>
        <end position="218"/>
    </location>
</feature>